<evidence type="ECO:0000256" key="1">
    <source>
        <dbReference type="ARBA" id="ARBA00010641"/>
    </source>
</evidence>
<dbReference type="PANTHER" id="PTHR43133">
    <property type="entry name" value="RNA POLYMERASE ECF-TYPE SIGMA FACTO"/>
    <property type="match status" value="1"/>
</dbReference>
<dbReference type="EMBL" id="RBLG01000001">
    <property type="protein sequence ID" value="RKS56157.1"/>
    <property type="molecule type" value="Genomic_DNA"/>
</dbReference>
<dbReference type="InterPro" id="IPR014284">
    <property type="entry name" value="RNA_pol_sigma-70_dom"/>
</dbReference>
<evidence type="ECO:0000256" key="2">
    <source>
        <dbReference type="ARBA" id="ARBA00023015"/>
    </source>
</evidence>
<dbReference type="Proteomes" id="UP000276282">
    <property type="component" value="Unassembled WGS sequence"/>
</dbReference>
<dbReference type="Pfam" id="PF08281">
    <property type="entry name" value="Sigma70_r4_2"/>
    <property type="match status" value="1"/>
</dbReference>
<dbReference type="GO" id="GO:0003677">
    <property type="term" value="F:DNA binding"/>
    <property type="evidence" value="ECO:0007669"/>
    <property type="project" value="InterPro"/>
</dbReference>
<organism evidence="7 8">
    <name type="scientific">Gillisia mitskevichiae</name>
    <dbReference type="NCBI Taxonomy" id="270921"/>
    <lineage>
        <taxon>Bacteria</taxon>
        <taxon>Pseudomonadati</taxon>
        <taxon>Bacteroidota</taxon>
        <taxon>Flavobacteriia</taxon>
        <taxon>Flavobacteriales</taxon>
        <taxon>Flavobacteriaceae</taxon>
        <taxon>Gillisia</taxon>
    </lineage>
</organism>
<dbReference type="CDD" id="cd06171">
    <property type="entry name" value="Sigma70_r4"/>
    <property type="match status" value="1"/>
</dbReference>
<evidence type="ECO:0000256" key="4">
    <source>
        <dbReference type="ARBA" id="ARBA00023163"/>
    </source>
</evidence>
<keyword evidence="2" id="KW-0805">Transcription regulation</keyword>
<sequence>MSIENLILKCKQQDKKAQEILYRRYSPKFFVLCLKYSSSYEQAKDSLQDGFIKIFQNISKYTEKGSFEGWMTRVIINNALREYQNKTVFTKIEDDYFEEAEIEIEDEELSFDFLMNLIQKLPDQYRLVFNLYAMDGYSHKEISKLLNISIGTSKSNLARARKKLQENIESYKLDKMKLGL</sequence>
<feature type="domain" description="RNA polymerase sigma-70 region 2" evidence="5">
    <location>
        <begin position="21"/>
        <end position="85"/>
    </location>
</feature>
<name>A0A495Q055_9FLAO</name>
<keyword evidence="8" id="KW-1185">Reference proteome</keyword>
<proteinExistence type="inferred from homology"/>
<keyword evidence="4" id="KW-0804">Transcription</keyword>
<evidence type="ECO:0000313" key="7">
    <source>
        <dbReference type="EMBL" id="RKS56157.1"/>
    </source>
</evidence>
<dbReference type="SUPFAM" id="SSF88946">
    <property type="entry name" value="Sigma2 domain of RNA polymerase sigma factors"/>
    <property type="match status" value="1"/>
</dbReference>
<dbReference type="InterPro" id="IPR013249">
    <property type="entry name" value="RNA_pol_sigma70_r4_t2"/>
</dbReference>
<gene>
    <name evidence="7" type="ORF">BC962_1136</name>
</gene>
<dbReference type="InterPro" id="IPR039425">
    <property type="entry name" value="RNA_pol_sigma-70-like"/>
</dbReference>
<feature type="domain" description="RNA polymerase sigma factor 70 region 4 type 2" evidence="6">
    <location>
        <begin position="114"/>
        <end position="164"/>
    </location>
</feature>
<protein>
    <submittedName>
        <fullName evidence="7">RNA polymerase sigma-70 factor (ECF subfamily)</fullName>
    </submittedName>
</protein>
<dbReference type="InterPro" id="IPR007627">
    <property type="entry name" value="RNA_pol_sigma70_r2"/>
</dbReference>
<dbReference type="PANTHER" id="PTHR43133:SF46">
    <property type="entry name" value="RNA POLYMERASE SIGMA-70 FACTOR ECF SUBFAMILY"/>
    <property type="match status" value="1"/>
</dbReference>
<comment type="caution">
    <text evidence="7">The sequence shown here is derived from an EMBL/GenBank/DDBJ whole genome shotgun (WGS) entry which is preliminary data.</text>
</comment>
<dbReference type="AlphaFoldDB" id="A0A495Q055"/>
<dbReference type="Gene3D" id="1.10.10.10">
    <property type="entry name" value="Winged helix-like DNA-binding domain superfamily/Winged helix DNA-binding domain"/>
    <property type="match status" value="1"/>
</dbReference>
<dbReference type="OrthoDB" id="1056775at2"/>
<accession>A0A495Q055</accession>
<dbReference type="InterPro" id="IPR013324">
    <property type="entry name" value="RNA_pol_sigma_r3/r4-like"/>
</dbReference>
<evidence type="ECO:0000259" key="6">
    <source>
        <dbReference type="Pfam" id="PF08281"/>
    </source>
</evidence>
<dbReference type="GO" id="GO:0016987">
    <property type="term" value="F:sigma factor activity"/>
    <property type="evidence" value="ECO:0007669"/>
    <property type="project" value="UniProtKB-KW"/>
</dbReference>
<dbReference type="Gene3D" id="1.10.1740.10">
    <property type="match status" value="1"/>
</dbReference>
<dbReference type="SUPFAM" id="SSF88659">
    <property type="entry name" value="Sigma3 and sigma4 domains of RNA polymerase sigma factors"/>
    <property type="match status" value="1"/>
</dbReference>
<reference evidence="7 8" key="1">
    <citation type="submission" date="2018-10" db="EMBL/GenBank/DDBJ databases">
        <title>Genomic Encyclopedia of Archaeal and Bacterial Type Strains, Phase II (KMG-II): from individual species to whole genera.</title>
        <authorList>
            <person name="Goeker M."/>
        </authorList>
    </citation>
    <scope>NUCLEOTIDE SEQUENCE [LARGE SCALE GENOMIC DNA]</scope>
    <source>
        <strain evidence="7 8">DSM 19839</strain>
    </source>
</reference>
<keyword evidence="3" id="KW-0731">Sigma factor</keyword>
<dbReference type="InterPro" id="IPR013325">
    <property type="entry name" value="RNA_pol_sigma_r2"/>
</dbReference>
<comment type="similarity">
    <text evidence="1">Belongs to the sigma-70 factor family. ECF subfamily.</text>
</comment>
<dbReference type="GO" id="GO:0006352">
    <property type="term" value="P:DNA-templated transcription initiation"/>
    <property type="evidence" value="ECO:0007669"/>
    <property type="project" value="InterPro"/>
</dbReference>
<dbReference type="RefSeq" id="WP_121344875.1">
    <property type="nucleotide sequence ID" value="NZ_RBLG01000001.1"/>
</dbReference>
<dbReference type="InterPro" id="IPR036388">
    <property type="entry name" value="WH-like_DNA-bd_sf"/>
</dbReference>
<dbReference type="NCBIfam" id="TIGR02937">
    <property type="entry name" value="sigma70-ECF"/>
    <property type="match status" value="1"/>
</dbReference>
<evidence type="ECO:0000259" key="5">
    <source>
        <dbReference type="Pfam" id="PF04542"/>
    </source>
</evidence>
<dbReference type="Pfam" id="PF04542">
    <property type="entry name" value="Sigma70_r2"/>
    <property type="match status" value="1"/>
</dbReference>
<evidence type="ECO:0000313" key="8">
    <source>
        <dbReference type="Proteomes" id="UP000276282"/>
    </source>
</evidence>
<evidence type="ECO:0000256" key="3">
    <source>
        <dbReference type="ARBA" id="ARBA00023082"/>
    </source>
</evidence>